<dbReference type="AlphaFoldDB" id="A0A401STP5"/>
<accession>A0A401STP5</accession>
<dbReference type="PANTHER" id="PTHR24410">
    <property type="entry name" value="HL07962P-RELATED"/>
    <property type="match status" value="1"/>
</dbReference>
<protein>
    <recommendedName>
        <fullName evidence="3">BTB domain-containing protein</fullName>
    </recommendedName>
</protein>
<dbReference type="EMBL" id="BEZZ01000541">
    <property type="protein sequence ID" value="GCC33748.1"/>
    <property type="molecule type" value="Genomic_DNA"/>
</dbReference>
<dbReference type="SUPFAM" id="SSF54695">
    <property type="entry name" value="POZ domain"/>
    <property type="match status" value="1"/>
</dbReference>
<feature type="compositionally biased region" description="Basic and acidic residues" evidence="1">
    <location>
        <begin position="72"/>
        <end position="86"/>
    </location>
</feature>
<evidence type="ECO:0000256" key="2">
    <source>
        <dbReference type="SAM" id="SignalP"/>
    </source>
</evidence>
<feature type="chain" id="PRO_5019082832" description="BTB domain-containing protein" evidence="2">
    <location>
        <begin position="32"/>
        <end position="577"/>
    </location>
</feature>
<name>A0A401STP5_CHIPU</name>
<comment type="caution">
    <text evidence="4">The sequence shown here is derived from an EMBL/GenBank/DDBJ whole genome shotgun (WGS) entry which is preliminary data.</text>
</comment>
<dbReference type="OMA" id="INTGREM"/>
<dbReference type="SMART" id="SM00225">
    <property type="entry name" value="BTB"/>
    <property type="match status" value="1"/>
</dbReference>
<dbReference type="Gene3D" id="3.30.710.10">
    <property type="entry name" value="Potassium Channel Kv1.1, Chain A"/>
    <property type="match status" value="1"/>
</dbReference>
<reference evidence="4 5" key="1">
    <citation type="journal article" date="2018" name="Nat. Ecol. Evol.">
        <title>Shark genomes provide insights into elasmobranch evolution and the origin of vertebrates.</title>
        <authorList>
            <person name="Hara Y"/>
            <person name="Yamaguchi K"/>
            <person name="Onimaru K"/>
            <person name="Kadota M"/>
            <person name="Koyanagi M"/>
            <person name="Keeley SD"/>
            <person name="Tatsumi K"/>
            <person name="Tanaka K"/>
            <person name="Motone F"/>
            <person name="Kageyama Y"/>
            <person name="Nozu R"/>
            <person name="Adachi N"/>
            <person name="Nishimura O"/>
            <person name="Nakagawa R"/>
            <person name="Tanegashima C"/>
            <person name="Kiyatake I"/>
            <person name="Matsumoto R"/>
            <person name="Murakumo K"/>
            <person name="Nishida K"/>
            <person name="Terakita A"/>
            <person name="Kuratani S"/>
            <person name="Sato K"/>
            <person name="Hyodo S Kuraku.S."/>
        </authorList>
    </citation>
    <scope>NUCLEOTIDE SEQUENCE [LARGE SCALE GENOMIC DNA]</scope>
</reference>
<organism evidence="4 5">
    <name type="scientific">Chiloscyllium punctatum</name>
    <name type="common">Brownbanded bambooshark</name>
    <name type="synonym">Hemiscyllium punctatum</name>
    <dbReference type="NCBI Taxonomy" id="137246"/>
    <lineage>
        <taxon>Eukaryota</taxon>
        <taxon>Metazoa</taxon>
        <taxon>Chordata</taxon>
        <taxon>Craniata</taxon>
        <taxon>Vertebrata</taxon>
        <taxon>Chondrichthyes</taxon>
        <taxon>Elasmobranchii</taxon>
        <taxon>Galeomorphii</taxon>
        <taxon>Galeoidea</taxon>
        <taxon>Orectolobiformes</taxon>
        <taxon>Hemiscylliidae</taxon>
        <taxon>Chiloscyllium</taxon>
    </lineage>
</organism>
<evidence type="ECO:0000256" key="1">
    <source>
        <dbReference type="SAM" id="MobiDB-lite"/>
    </source>
</evidence>
<dbReference type="InterPro" id="IPR056184">
    <property type="entry name" value="TRAF_BTBD17"/>
</dbReference>
<dbReference type="PANTHER" id="PTHR24410:SF12">
    <property type="entry name" value="BTB_POZ DOMAIN-CONTAINING PROTEIN 17"/>
    <property type="match status" value="1"/>
</dbReference>
<dbReference type="Pfam" id="PF23651">
    <property type="entry name" value="TRAF_BTBD17"/>
    <property type="match status" value="1"/>
</dbReference>
<gene>
    <name evidence="4" type="ORF">chiPu_0012219</name>
</gene>
<dbReference type="Pfam" id="PF00651">
    <property type="entry name" value="BTB"/>
    <property type="match status" value="1"/>
</dbReference>
<dbReference type="InterPro" id="IPR051481">
    <property type="entry name" value="BTB-POZ/Galectin-3-binding"/>
</dbReference>
<keyword evidence="5" id="KW-1185">Reference proteome</keyword>
<dbReference type="PROSITE" id="PS50097">
    <property type="entry name" value="BTB"/>
    <property type="match status" value="1"/>
</dbReference>
<dbReference type="Pfam" id="PF07707">
    <property type="entry name" value="BACK"/>
    <property type="match status" value="1"/>
</dbReference>
<feature type="signal peptide" evidence="2">
    <location>
        <begin position="1"/>
        <end position="31"/>
    </location>
</feature>
<dbReference type="Gene3D" id="1.25.40.420">
    <property type="match status" value="1"/>
</dbReference>
<evidence type="ECO:0000313" key="4">
    <source>
        <dbReference type="EMBL" id="GCC33748.1"/>
    </source>
</evidence>
<feature type="domain" description="BTB" evidence="3">
    <location>
        <begin position="158"/>
        <end position="229"/>
    </location>
</feature>
<dbReference type="STRING" id="137246.A0A401STP5"/>
<keyword evidence="2" id="KW-0732">Signal</keyword>
<dbReference type="CDD" id="cd18493">
    <property type="entry name" value="BACK_BTBD17"/>
    <property type="match status" value="1"/>
</dbReference>
<proteinExistence type="predicted"/>
<dbReference type="InterPro" id="IPR011333">
    <property type="entry name" value="SKP1/BTB/POZ_sf"/>
</dbReference>
<feature type="region of interest" description="Disordered" evidence="1">
    <location>
        <begin position="67"/>
        <end position="102"/>
    </location>
</feature>
<evidence type="ECO:0000313" key="5">
    <source>
        <dbReference type="Proteomes" id="UP000287033"/>
    </source>
</evidence>
<dbReference type="SMART" id="SM00875">
    <property type="entry name" value="BACK"/>
    <property type="match status" value="1"/>
</dbReference>
<sequence>MFSSKSLSKMGCLLPFATLILLIAIAKRGSSKPSGVFPSHLETNSAIPEQNNSIGITVTPEDATVWASPLTEEEKNAKGTKEMRDYDDGDESHSGPSSISSPEVTLWNKLRRKVTVRQSPYWARTQTIDLNENSMATINHSLMLINHLQDLLFNSNSSDIMLKVYTGNSDEVKVFHTHHLLLILQSDVFEDLLLNHSVTTLVLRETAECAALFETLIRYLYCGKITILLSQVVPLHKLASKYHVTALQHGIIEYMSQQLASASPRGHVVSWYHYSLRIGDKNLQESCMRFLAWNMSTVIHSKEWQTISDDLMISLLQRSDLVVENELEIYYGVEEWIKKNQPDILVTETVLKLIRYTMISPQSLFQIQKQSSIMNEHYNSVHNLFFLAFQFHSTSPLVFIKYFNVNCSLFIPRNYLSSSWGSQWVINNPARDDRSTSFQTQLAPSNYDPSKKVTWNALFSPRWLPVSLRPSYSYSGNGAVQAFNPEETRPRIIITPAMNSANFAGVTFQKTILVRVKKDSRSYVKHIYDFHQSTEETGDFLLQADFQKHPSEYLIDNSLYLHIIIKPIYQSLIKAIK</sequence>
<dbReference type="InterPro" id="IPR011705">
    <property type="entry name" value="BACK"/>
</dbReference>
<evidence type="ECO:0000259" key="3">
    <source>
        <dbReference type="PROSITE" id="PS50097"/>
    </source>
</evidence>
<dbReference type="InterPro" id="IPR000210">
    <property type="entry name" value="BTB/POZ_dom"/>
</dbReference>
<dbReference type="OrthoDB" id="2359033at2759"/>
<dbReference type="Proteomes" id="UP000287033">
    <property type="component" value="Unassembled WGS sequence"/>
</dbReference>